<reference evidence="1" key="1">
    <citation type="journal article" date="2015" name="Nature">
        <title>Complex archaea that bridge the gap between prokaryotes and eukaryotes.</title>
        <authorList>
            <person name="Spang A."/>
            <person name="Saw J.H."/>
            <person name="Jorgensen S.L."/>
            <person name="Zaremba-Niedzwiedzka K."/>
            <person name="Martijn J."/>
            <person name="Lind A.E."/>
            <person name="van Eijk R."/>
            <person name="Schleper C."/>
            <person name="Guy L."/>
            <person name="Ettema T.J."/>
        </authorList>
    </citation>
    <scope>NUCLEOTIDE SEQUENCE</scope>
</reference>
<comment type="caution">
    <text evidence="1">The sequence shown here is derived from an EMBL/GenBank/DDBJ whole genome shotgun (WGS) entry which is preliminary data.</text>
</comment>
<protein>
    <submittedName>
        <fullName evidence="1">Uncharacterized protein</fullName>
    </submittedName>
</protein>
<dbReference type="AlphaFoldDB" id="A0A0F9GHC3"/>
<sequence length="81" mass="9080">MSDESNLITLTVEHPDQAIFDESAIWLEQAKTFNITSPGIARNAGESLKKIKALKRQLEKKRTAATGPINKALREINGWFK</sequence>
<dbReference type="EMBL" id="LAZR01028440">
    <property type="protein sequence ID" value="KKL62597.1"/>
    <property type="molecule type" value="Genomic_DNA"/>
</dbReference>
<gene>
    <name evidence="1" type="ORF">LCGC14_2183590</name>
</gene>
<feature type="non-terminal residue" evidence="1">
    <location>
        <position position="81"/>
    </location>
</feature>
<proteinExistence type="predicted"/>
<organism evidence="1">
    <name type="scientific">marine sediment metagenome</name>
    <dbReference type="NCBI Taxonomy" id="412755"/>
    <lineage>
        <taxon>unclassified sequences</taxon>
        <taxon>metagenomes</taxon>
        <taxon>ecological metagenomes</taxon>
    </lineage>
</organism>
<accession>A0A0F9GHC3</accession>
<name>A0A0F9GHC3_9ZZZZ</name>
<evidence type="ECO:0000313" key="1">
    <source>
        <dbReference type="EMBL" id="KKL62597.1"/>
    </source>
</evidence>